<accession>A0A7J7HAM2</accession>
<reference evidence="5" key="1">
    <citation type="journal article" date="2020" name="Nat. Commun.">
        <title>Genome assembly of wild tea tree DASZ reveals pedigree and selection history of tea varieties.</title>
        <authorList>
            <person name="Zhang W."/>
            <person name="Zhang Y."/>
            <person name="Qiu H."/>
            <person name="Guo Y."/>
            <person name="Wan H."/>
            <person name="Zhang X."/>
            <person name="Scossa F."/>
            <person name="Alseekh S."/>
            <person name="Zhang Q."/>
            <person name="Wang P."/>
            <person name="Xu L."/>
            <person name="Schmidt M.H."/>
            <person name="Jia X."/>
            <person name="Li D."/>
            <person name="Zhu A."/>
            <person name="Guo F."/>
            <person name="Chen W."/>
            <person name="Ni D."/>
            <person name="Usadel B."/>
            <person name="Fernie A.R."/>
            <person name="Wen W."/>
        </authorList>
    </citation>
    <scope>NUCLEOTIDE SEQUENCE [LARGE SCALE GENOMIC DNA]</scope>
    <source>
        <strain evidence="5">cv. G240</strain>
    </source>
</reference>
<dbReference type="SUPFAM" id="SSF56801">
    <property type="entry name" value="Acetyl-CoA synthetase-like"/>
    <property type="match status" value="1"/>
</dbReference>
<dbReference type="PANTHER" id="PTHR24095">
    <property type="entry name" value="ACETYL-COENZYME A SYNTHETASE"/>
    <property type="match status" value="1"/>
</dbReference>
<comment type="caution">
    <text evidence="4">The sequence shown here is derived from an EMBL/GenBank/DDBJ whole genome shotgun (WGS) entry which is preliminary data.</text>
</comment>
<reference evidence="4 5" key="2">
    <citation type="submission" date="2020-07" db="EMBL/GenBank/DDBJ databases">
        <title>Genome assembly of wild tea tree DASZ reveals pedigree and selection history of tea varieties.</title>
        <authorList>
            <person name="Zhang W."/>
        </authorList>
    </citation>
    <scope>NUCLEOTIDE SEQUENCE [LARGE SCALE GENOMIC DNA]</scope>
    <source>
        <strain evidence="5">cv. G240</strain>
        <tissue evidence="4">Leaf</tissue>
    </source>
</reference>
<evidence type="ECO:0000313" key="4">
    <source>
        <dbReference type="EMBL" id="KAF5949980.1"/>
    </source>
</evidence>
<dbReference type="InterPro" id="IPR042099">
    <property type="entry name" value="ANL_N_sf"/>
</dbReference>
<keyword evidence="5" id="KW-1185">Reference proteome</keyword>
<dbReference type="AlphaFoldDB" id="A0A7J7HAM2"/>
<evidence type="ECO:0000256" key="1">
    <source>
        <dbReference type="ARBA" id="ARBA00013275"/>
    </source>
</evidence>
<evidence type="ECO:0000313" key="5">
    <source>
        <dbReference type="Proteomes" id="UP000593564"/>
    </source>
</evidence>
<feature type="domain" description="AMP-dependent synthetase/ligase" evidence="3">
    <location>
        <begin position="48"/>
        <end position="98"/>
    </location>
</feature>
<dbReference type="GO" id="GO:0003987">
    <property type="term" value="F:acetate-CoA ligase activity"/>
    <property type="evidence" value="ECO:0007669"/>
    <property type="project" value="UniProtKB-EC"/>
</dbReference>
<evidence type="ECO:0000259" key="3">
    <source>
        <dbReference type="Pfam" id="PF00501"/>
    </source>
</evidence>
<sequence length="107" mass="11699">MGSSNRLQNPGVPPVAASKLSPLPLGPVDYDRGPTVNIPLDNGKYVTRYSQKALRVLGSIGEPINPTAWRWFFNIVGDSRCLISDTWWQTETGGFMQYTAACGGQKL</sequence>
<dbReference type="Proteomes" id="UP000593564">
    <property type="component" value="Unassembled WGS sequence"/>
</dbReference>
<organism evidence="4 5">
    <name type="scientific">Camellia sinensis</name>
    <name type="common">Tea plant</name>
    <name type="synonym">Thea sinensis</name>
    <dbReference type="NCBI Taxonomy" id="4442"/>
    <lineage>
        <taxon>Eukaryota</taxon>
        <taxon>Viridiplantae</taxon>
        <taxon>Streptophyta</taxon>
        <taxon>Embryophyta</taxon>
        <taxon>Tracheophyta</taxon>
        <taxon>Spermatophyta</taxon>
        <taxon>Magnoliopsida</taxon>
        <taxon>eudicotyledons</taxon>
        <taxon>Gunneridae</taxon>
        <taxon>Pentapetalae</taxon>
        <taxon>asterids</taxon>
        <taxon>Ericales</taxon>
        <taxon>Theaceae</taxon>
        <taxon>Camellia</taxon>
    </lineage>
</organism>
<dbReference type="Pfam" id="PF00501">
    <property type="entry name" value="AMP-binding"/>
    <property type="match status" value="1"/>
</dbReference>
<dbReference type="GO" id="GO:0006085">
    <property type="term" value="P:acetyl-CoA biosynthetic process"/>
    <property type="evidence" value="ECO:0007669"/>
    <property type="project" value="TreeGrafter"/>
</dbReference>
<dbReference type="EC" id="6.2.1.1" evidence="1"/>
<evidence type="ECO:0000256" key="2">
    <source>
        <dbReference type="SAM" id="MobiDB-lite"/>
    </source>
</evidence>
<dbReference type="EMBL" id="JACBKZ010000005">
    <property type="protein sequence ID" value="KAF5949980.1"/>
    <property type="molecule type" value="Genomic_DNA"/>
</dbReference>
<gene>
    <name evidence="4" type="ORF">HYC85_011973</name>
</gene>
<dbReference type="PANTHER" id="PTHR24095:SF14">
    <property type="entry name" value="ACETYL-COENZYME A SYNTHETASE 1"/>
    <property type="match status" value="1"/>
</dbReference>
<dbReference type="Gene3D" id="3.40.50.12780">
    <property type="entry name" value="N-terminal domain of ligase-like"/>
    <property type="match status" value="1"/>
</dbReference>
<dbReference type="InterPro" id="IPR000873">
    <property type="entry name" value="AMP-dep_synth/lig_dom"/>
</dbReference>
<proteinExistence type="predicted"/>
<feature type="region of interest" description="Disordered" evidence="2">
    <location>
        <begin position="1"/>
        <end position="23"/>
    </location>
</feature>
<protein>
    <recommendedName>
        <fullName evidence="1">acetate--CoA ligase</fullName>
        <ecNumber evidence="1">6.2.1.1</ecNumber>
    </recommendedName>
</protein>
<name>A0A7J7HAM2_CAMSI</name>